<organism evidence="2 3">
    <name type="scientific">Mesocricetus auratus</name>
    <name type="common">Golden hamster</name>
    <dbReference type="NCBI Taxonomy" id="10036"/>
    <lineage>
        <taxon>Eukaryota</taxon>
        <taxon>Metazoa</taxon>
        <taxon>Chordata</taxon>
        <taxon>Craniata</taxon>
        <taxon>Vertebrata</taxon>
        <taxon>Euteleostomi</taxon>
        <taxon>Mammalia</taxon>
        <taxon>Eutheria</taxon>
        <taxon>Euarchontoglires</taxon>
        <taxon>Glires</taxon>
        <taxon>Rodentia</taxon>
        <taxon>Myomorpha</taxon>
        <taxon>Muroidea</taxon>
        <taxon>Cricetidae</taxon>
        <taxon>Cricetinae</taxon>
        <taxon>Mesocricetus</taxon>
    </lineage>
</organism>
<evidence type="ECO:0000313" key="3">
    <source>
        <dbReference type="RefSeq" id="XP_040606024.1"/>
    </source>
</evidence>
<proteinExistence type="predicted"/>
<sequence>MPVLRQRGPCASQPRPLESCTLSCQGPGRAGWAEGATFSSKFRSSCAHSFFSPALGTELRAWECQVTFNTVWKKTHLIALPALESRAQGVSDVLGRTFWTVTRSHCAGLATTGDILGLRAQHSGWGSCGPQLRRRLSVFGQGEGTCEVGPHFFRQLSSGNCDPPAQTAGVLVHPPSQEDAVGLEAAASGRTGGAAMESPSSEASGSCLEGSLTDPRGL</sequence>
<keyword evidence="2" id="KW-1185">Reference proteome</keyword>
<dbReference type="Proteomes" id="UP000886700">
    <property type="component" value="Unplaced"/>
</dbReference>
<name>A0ABM2XTJ9_MESAU</name>
<accession>A0ABM2XTJ9</accession>
<reference evidence="3" key="1">
    <citation type="submission" date="2025-08" db="UniProtKB">
        <authorList>
            <consortium name="RefSeq"/>
        </authorList>
    </citation>
    <scope>IDENTIFICATION</scope>
    <source>
        <tissue evidence="3">Liver</tissue>
    </source>
</reference>
<feature type="region of interest" description="Disordered" evidence="1">
    <location>
        <begin position="184"/>
        <end position="218"/>
    </location>
</feature>
<dbReference type="RefSeq" id="XP_040606024.1">
    <property type="nucleotide sequence ID" value="XM_040750090.1"/>
</dbReference>
<evidence type="ECO:0000313" key="2">
    <source>
        <dbReference type="Proteomes" id="UP000886700"/>
    </source>
</evidence>
<dbReference type="GeneID" id="101833147"/>
<gene>
    <name evidence="3" type="primary">LOC101833147</name>
</gene>
<evidence type="ECO:0000256" key="1">
    <source>
        <dbReference type="SAM" id="MobiDB-lite"/>
    </source>
</evidence>
<protein>
    <submittedName>
        <fullName evidence="3">Uncharacterized protein LOC101833147 isoform X1</fullName>
    </submittedName>
</protein>